<dbReference type="Proteomes" id="UP000297608">
    <property type="component" value="Unassembled WGS sequence"/>
</dbReference>
<feature type="transmembrane region" description="Helical" evidence="1">
    <location>
        <begin position="7"/>
        <end position="28"/>
    </location>
</feature>
<keyword evidence="3" id="KW-1185">Reference proteome</keyword>
<dbReference type="EMBL" id="SOFG01000023">
    <property type="protein sequence ID" value="TFB84118.1"/>
    <property type="molecule type" value="Genomic_DNA"/>
</dbReference>
<evidence type="ECO:0000313" key="3">
    <source>
        <dbReference type="Proteomes" id="UP000297608"/>
    </source>
</evidence>
<comment type="caution">
    <text evidence="2">The sequence shown here is derived from an EMBL/GenBank/DDBJ whole genome shotgun (WGS) entry which is preliminary data.</text>
</comment>
<keyword evidence="1" id="KW-1133">Transmembrane helix</keyword>
<keyword evidence="1" id="KW-0472">Membrane</keyword>
<evidence type="ECO:0000256" key="1">
    <source>
        <dbReference type="SAM" id="Phobius"/>
    </source>
</evidence>
<keyword evidence="1" id="KW-0812">Transmembrane</keyword>
<organism evidence="2 3">
    <name type="scientific">Cryobacterium algoricola</name>
    <dbReference type="NCBI Taxonomy" id="1259183"/>
    <lineage>
        <taxon>Bacteria</taxon>
        <taxon>Bacillati</taxon>
        <taxon>Actinomycetota</taxon>
        <taxon>Actinomycetes</taxon>
        <taxon>Micrococcales</taxon>
        <taxon>Microbacteriaceae</taxon>
        <taxon>Cryobacterium</taxon>
    </lineage>
</organism>
<evidence type="ECO:0000313" key="2">
    <source>
        <dbReference type="EMBL" id="TFB84118.1"/>
    </source>
</evidence>
<reference evidence="2 3" key="1">
    <citation type="submission" date="2019-03" db="EMBL/GenBank/DDBJ databases">
        <title>Genomics of glacier-inhabiting Cryobacterium strains.</title>
        <authorList>
            <person name="Liu Q."/>
            <person name="Xin Y.-H."/>
        </authorList>
    </citation>
    <scope>NUCLEOTIDE SEQUENCE [LARGE SCALE GENOMIC DNA]</scope>
    <source>
        <strain evidence="2 3">MDB2-B</strain>
    </source>
</reference>
<name>A0ABY2I8H1_9MICO</name>
<sequence length="61" mass="6324">MSKKVIYFVLAIFTALISFASLYAGLLARDSLQIVLAILGVVAIAAAGGLIALGMRANREG</sequence>
<feature type="transmembrane region" description="Helical" evidence="1">
    <location>
        <begin position="34"/>
        <end position="55"/>
    </location>
</feature>
<accession>A0ABY2I8H1</accession>
<proteinExistence type="predicted"/>
<protein>
    <submittedName>
        <fullName evidence="2">Uncharacterized protein</fullName>
    </submittedName>
</protein>
<dbReference type="RefSeq" id="WP_134535908.1">
    <property type="nucleotide sequence ID" value="NZ_SOFG01000023.1"/>
</dbReference>
<gene>
    <name evidence="2" type="ORF">E3O44_16700</name>
</gene>